<keyword evidence="2" id="KW-1185">Reference proteome</keyword>
<dbReference type="AlphaFoldDB" id="A0A843XEQ0"/>
<dbReference type="Proteomes" id="UP000652761">
    <property type="component" value="Unassembled WGS sequence"/>
</dbReference>
<proteinExistence type="predicted"/>
<dbReference type="EMBL" id="NMUH01007775">
    <property type="protein sequence ID" value="MQM17806.1"/>
    <property type="molecule type" value="Genomic_DNA"/>
</dbReference>
<evidence type="ECO:0000313" key="1">
    <source>
        <dbReference type="EMBL" id="MQM17806.1"/>
    </source>
</evidence>
<protein>
    <submittedName>
        <fullName evidence="1">Uncharacterized protein</fullName>
    </submittedName>
</protein>
<comment type="caution">
    <text evidence="1">The sequence shown here is derived from an EMBL/GenBank/DDBJ whole genome shotgun (WGS) entry which is preliminary data.</text>
</comment>
<name>A0A843XEQ0_COLES</name>
<organism evidence="1 2">
    <name type="scientific">Colocasia esculenta</name>
    <name type="common">Wild taro</name>
    <name type="synonym">Arum esculentum</name>
    <dbReference type="NCBI Taxonomy" id="4460"/>
    <lineage>
        <taxon>Eukaryota</taxon>
        <taxon>Viridiplantae</taxon>
        <taxon>Streptophyta</taxon>
        <taxon>Embryophyta</taxon>
        <taxon>Tracheophyta</taxon>
        <taxon>Spermatophyta</taxon>
        <taxon>Magnoliopsida</taxon>
        <taxon>Liliopsida</taxon>
        <taxon>Araceae</taxon>
        <taxon>Aroideae</taxon>
        <taxon>Colocasieae</taxon>
        <taxon>Colocasia</taxon>
    </lineage>
</organism>
<evidence type="ECO:0000313" key="2">
    <source>
        <dbReference type="Proteomes" id="UP000652761"/>
    </source>
</evidence>
<accession>A0A843XEQ0</accession>
<sequence length="84" mass="9679">MHSRLRRALRMKTLLSSTSVCHDQRKKDSLAGRRVRILNFSRQVVPSGILIFDDNDNVVMGKKLGGEYYEFVYSDLSWSKENAS</sequence>
<gene>
    <name evidence="1" type="ORF">Taro_050785</name>
</gene>
<reference evidence="1" key="1">
    <citation type="submission" date="2017-07" db="EMBL/GenBank/DDBJ databases">
        <title>Taro Niue Genome Assembly and Annotation.</title>
        <authorList>
            <person name="Atibalentja N."/>
            <person name="Keating K."/>
            <person name="Fields C.J."/>
        </authorList>
    </citation>
    <scope>NUCLEOTIDE SEQUENCE</scope>
    <source>
        <strain evidence="1">Niue_2</strain>
        <tissue evidence="1">Leaf</tissue>
    </source>
</reference>